<evidence type="ECO:0000313" key="2">
    <source>
        <dbReference type="Proteomes" id="UP000285860"/>
    </source>
</evidence>
<dbReference type="Proteomes" id="UP000285860">
    <property type="component" value="Unassembled WGS sequence"/>
</dbReference>
<accession>A0A420P613</accession>
<reference evidence="1 2" key="1">
    <citation type="journal article" date="2018" name="Sci. Rep.">
        <title>Characterisation of pathogen-specific regions and novel effector candidates in Fusarium oxysporum f. sp. cepae.</title>
        <authorList>
            <person name="Armitage A.D."/>
            <person name="Taylor A."/>
            <person name="Sobczyk M.K."/>
            <person name="Baxter L."/>
            <person name="Greenfield B.P."/>
            <person name="Bates H.J."/>
            <person name="Wilson F."/>
            <person name="Jackson A.C."/>
            <person name="Ott S."/>
            <person name="Harrison R.J."/>
            <person name="Clarkson J.P."/>
        </authorList>
    </citation>
    <scope>NUCLEOTIDE SEQUENCE [LARGE SCALE GENOMIC DNA]</scope>
    <source>
        <strain evidence="1 2">Fo_A28</strain>
    </source>
</reference>
<gene>
    <name evidence="1" type="ORF">BFJ68_g5735</name>
</gene>
<dbReference type="EMBL" id="MRCY01000021">
    <property type="protein sequence ID" value="RKL15528.1"/>
    <property type="molecule type" value="Genomic_DNA"/>
</dbReference>
<proteinExistence type="predicted"/>
<sequence>MGSYPQQPHTRSATEGFAKCIDLVSYFGRQSYPRSCSD</sequence>
<protein>
    <submittedName>
        <fullName evidence="1">Uncharacterized protein</fullName>
    </submittedName>
</protein>
<comment type="caution">
    <text evidence="1">The sequence shown here is derived from an EMBL/GenBank/DDBJ whole genome shotgun (WGS) entry which is preliminary data.</text>
</comment>
<organism evidence="1 2">
    <name type="scientific">Fusarium oxysporum</name>
    <name type="common">Fusarium vascular wilt</name>
    <dbReference type="NCBI Taxonomy" id="5507"/>
    <lineage>
        <taxon>Eukaryota</taxon>
        <taxon>Fungi</taxon>
        <taxon>Dikarya</taxon>
        <taxon>Ascomycota</taxon>
        <taxon>Pezizomycotina</taxon>
        <taxon>Sordariomycetes</taxon>
        <taxon>Hypocreomycetidae</taxon>
        <taxon>Hypocreales</taxon>
        <taxon>Nectriaceae</taxon>
        <taxon>Fusarium</taxon>
        <taxon>Fusarium oxysporum species complex</taxon>
    </lineage>
</organism>
<name>A0A420P613_FUSOX</name>
<evidence type="ECO:0000313" key="1">
    <source>
        <dbReference type="EMBL" id="RKL15528.1"/>
    </source>
</evidence>
<dbReference type="AlphaFoldDB" id="A0A420P613"/>